<keyword evidence="1" id="KW-0175">Coiled coil</keyword>
<sequence length="208" mass="24109">MNFLFPKIKARPINLLESQCQSALKEISSTKQKLQKYDSKKNLNKLSFSEKLSNHQIRKVSQAINEHSTDLKQFPELNKKNVSVSSVGINSKTERYKIHLDMIENQNPIQIPHLILKTPQKYPPILSNKILPSARRFKTEVSDGTSQQIYKISNHFTIQTVKDRQQKLVKNIQSLIENVNSSRDEKLCKLFDKLKHDLNLDEISLEND</sequence>
<protein>
    <submittedName>
        <fullName evidence="2">Uncharacterized protein</fullName>
    </submittedName>
</protein>
<proteinExistence type="predicted"/>
<keyword evidence="3" id="KW-1185">Reference proteome</keyword>
<feature type="coiled-coil region" evidence="1">
    <location>
        <begin position="13"/>
        <end position="40"/>
    </location>
</feature>
<organism evidence="2 3">
    <name type="scientific">Paramecium sonneborni</name>
    <dbReference type="NCBI Taxonomy" id="65129"/>
    <lineage>
        <taxon>Eukaryota</taxon>
        <taxon>Sar</taxon>
        <taxon>Alveolata</taxon>
        <taxon>Ciliophora</taxon>
        <taxon>Intramacronucleata</taxon>
        <taxon>Oligohymenophorea</taxon>
        <taxon>Peniculida</taxon>
        <taxon>Parameciidae</taxon>
        <taxon>Paramecium</taxon>
    </lineage>
</organism>
<accession>A0A8S1JZM1</accession>
<dbReference type="OrthoDB" id="299202at2759"/>
<comment type="caution">
    <text evidence="2">The sequence shown here is derived from an EMBL/GenBank/DDBJ whole genome shotgun (WGS) entry which is preliminary data.</text>
</comment>
<evidence type="ECO:0000256" key="1">
    <source>
        <dbReference type="SAM" id="Coils"/>
    </source>
</evidence>
<evidence type="ECO:0000313" key="3">
    <source>
        <dbReference type="Proteomes" id="UP000692954"/>
    </source>
</evidence>
<gene>
    <name evidence="2" type="ORF">PSON_ATCC_30995.1.T0030291</name>
</gene>
<evidence type="ECO:0000313" key="2">
    <source>
        <dbReference type="EMBL" id="CAD8048547.1"/>
    </source>
</evidence>
<name>A0A8S1JZM1_9CILI</name>
<dbReference type="Proteomes" id="UP000692954">
    <property type="component" value="Unassembled WGS sequence"/>
</dbReference>
<dbReference type="EMBL" id="CAJJDN010000003">
    <property type="protein sequence ID" value="CAD8048547.1"/>
    <property type="molecule type" value="Genomic_DNA"/>
</dbReference>
<reference evidence="2" key="1">
    <citation type="submission" date="2021-01" db="EMBL/GenBank/DDBJ databases">
        <authorList>
            <consortium name="Genoscope - CEA"/>
            <person name="William W."/>
        </authorList>
    </citation>
    <scope>NUCLEOTIDE SEQUENCE</scope>
</reference>
<dbReference type="AlphaFoldDB" id="A0A8S1JZM1"/>